<dbReference type="PANTHER" id="PTHR46429:SF1">
    <property type="entry name" value="23S RRNA (GUANOSINE-2'-O-)-METHYLTRANSFERASE RLMB"/>
    <property type="match status" value="1"/>
</dbReference>
<proteinExistence type="inferred from homology"/>
<name>A0ABR7NKV7_9FIRM</name>
<evidence type="ECO:0000256" key="2">
    <source>
        <dbReference type="ARBA" id="ARBA00022603"/>
    </source>
</evidence>
<evidence type="ECO:0000313" key="6">
    <source>
        <dbReference type="EMBL" id="MBC8576944.1"/>
    </source>
</evidence>
<evidence type="ECO:0000259" key="5">
    <source>
        <dbReference type="SMART" id="SM00967"/>
    </source>
</evidence>
<reference evidence="6 7" key="1">
    <citation type="submission" date="2020-08" db="EMBL/GenBank/DDBJ databases">
        <title>Genome public.</title>
        <authorList>
            <person name="Liu C."/>
            <person name="Sun Q."/>
        </authorList>
    </citation>
    <scope>NUCLEOTIDE SEQUENCE [LARGE SCALE GENOMIC DNA]</scope>
    <source>
        <strain evidence="6 7">BX1</strain>
    </source>
</reference>
<dbReference type="Gene3D" id="3.30.1330.30">
    <property type="match status" value="1"/>
</dbReference>
<evidence type="ECO:0000256" key="3">
    <source>
        <dbReference type="ARBA" id="ARBA00022679"/>
    </source>
</evidence>
<dbReference type="CDD" id="cd18103">
    <property type="entry name" value="SpoU-like_RlmB"/>
    <property type="match status" value="1"/>
</dbReference>
<dbReference type="Proteomes" id="UP000658131">
    <property type="component" value="Unassembled WGS sequence"/>
</dbReference>
<dbReference type="SUPFAM" id="SSF75217">
    <property type="entry name" value="alpha/beta knot"/>
    <property type="match status" value="1"/>
</dbReference>
<dbReference type="InterPro" id="IPR004441">
    <property type="entry name" value="rRNA_MeTrfase_TrmH"/>
</dbReference>
<comment type="similarity">
    <text evidence="1">Belongs to the class IV-like SAM-binding methyltransferase superfamily. RNA methyltransferase TrmH family.</text>
</comment>
<keyword evidence="3" id="KW-0808">Transferase</keyword>
<dbReference type="NCBIfam" id="TIGR00186">
    <property type="entry name" value="rRNA_methyl_3"/>
    <property type="match status" value="1"/>
</dbReference>
<dbReference type="Pfam" id="PF08032">
    <property type="entry name" value="SpoU_sub_bind"/>
    <property type="match status" value="1"/>
</dbReference>
<accession>A0ABR7NKV7</accession>
<dbReference type="SUPFAM" id="SSF55315">
    <property type="entry name" value="L30e-like"/>
    <property type="match status" value="1"/>
</dbReference>
<sequence length="263" mass="27728">MEKQRSTEHSAAPDARQEDQVVAGRNPVIELLRSGRPVDKILIVRQQEGGGSLGRIVAMAKQAGIPVKDAAREKLDALCPGINHQGVAAFAAACSYCEVEELLARAGEEPPFLVIADGIEDPHNLGAIIRSADAAGAHGVIIPRRGGAGLTAAVMKASAGAAQHLPVARVANLASTVQELQKKNIWVYAADMDGEDWCTVDYAGGVALVIGSEGSGVSRLLRERSDRIVSLPMYGRVNSLNASVAAGILLYEVARQRRGIKAR</sequence>
<dbReference type="SMART" id="SM00967">
    <property type="entry name" value="SpoU_sub_bind"/>
    <property type="match status" value="1"/>
</dbReference>
<dbReference type="InterPro" id="IPR029028">
    <property type="entry name" value="Alpha/beta_knot_MTases"/>
</dbReference>
<dbReference type="EMBL" id="JACRTB010000018">
    <property type="protein sequence ID" value="MBC8576944.1"/>
    <property type="molecule type" value="Genomic_DNA"/>
</dbReference>
<organism evidence="6 7">
    <name type="scientific">Yanshouia hominis</name>
    <dbReference type="NCBI Taxonomy" id="2763673"/>
    <lineage>
        <taxon>Bacteria</taxon>
        <taxon>Bacillati</taxon>
        <taxon>Bacillota</taxon>
        <taxon>Clostridia</taxon>
        <taxon>Eubacteriales</taxon>
        <taxon>Oscillospiraceae</taxon>
        <taxon>Yanshouia</taxon>
    </lineage>
</organism>
<dbReference type="Gene3D" id="3.40.1280.10">
    <property type="match status" value="1"/>
</dbReference>
<feature type="region of interest" description="Disordered" evidence="4">
    <location>
        <begin position="1"/>
        <end position="20"/>
    </location>
</feature>
<dbReference type="InterPro" id="IPR029064">
    <property type="entry name" value="Ribosomal_eL30-like_sf"/>
</dbReference>
<feature type="domain" description="RNA 2-O ribose methyltransferase substrate binding" evidence="5">
    <location>
        <begin position="21"/>
        <end position="97"/>
    </location>
</feature>
<evidence type="ECO:0000313" key="7">
    <source>
        <dbReference type="Proteomes" id="UP000658131"/>
    </source>
</evidence>
<dbReference type="InterPro" id="IPR029026">
    <property type="entry name" value="tRNA_m1G_MTases_N"/>
</dbReference>
<keyword evidence="7" id="KW-1185">Reference proteome</keyword>
<dbReference type="InterPro" id="IPR001537">
    <property type="entry name" value="SpoU_MeTrfase"/>
</dbReference>
<dbReference type="PANTHER" id="PTHR46429">
    <property type="entry name" value="23S RRNA (GUANOSINE-2'-O-)-METHYLTRANSFERASE RLMB"/>
    <property type="match status" value="1"/>
</dbReference>
<dbReference type="InterPro" id="IPR013123">
    <property type="entry name" value="SpoU_subst-bd"/>
</dbReference>
<comment type="caution">
    <text evidence="6">The sequence shown here is derived from an EMBL/GenBank/DDBJ whole genome shotgun (WGS) entry which is preliminary data.</text>
</comment>
<protein>
    <submittedName>
        <fullName evidence="6">23S rRNA (Guanosine(2251)-2'-O)-methyltransferase RlmB</fullName>
    </submittedName>
</protein>
<gene>
    <name evidence="6" type="primary">rlmB</name>
    <name evidence="6" type="ORF">H8717_11080</name>
</gene>
<dbReference type="Pfam" id="PF00588">
    <property type="entry name" value="SpoU_methylase"/>
    <property type="match status" value="1"/>
</dbReference>
<dbReference type="RefSeq" id="WP_262400419.1">
    <property type="nucleotide sequence ID" value="NZ_JACRTB010000018.1"/>
</dbReference>
<evidence type="ECO:0000256" key="4">
    <source>
        <dbReference type="SAM" id="MobiDB-lite"/>
    </source>
</evidence>
<keyword evidence="2" id="KW-0489">Methyltransferase</keyword>
<evidence type="ECO:0000256" key="1">
    <source>
        <dbReference type="ARBA" id="ARBA00007228"/>
    </source>
</evidence>